<feature type="compositionally biased region" description="Basic and acidic residues" evidence="1">
    <location>
        <begin position="791"/>
        <end position="809"/>
    </location>
</feature>
<dbReference type="OrthoDB" id="10303117at2759"/>
<feature type="compositionally biased region" description="Basic and acidic residues" evidence="1">
    <location>
        <begin position="728"/>
        <end position="781"/>
    </location>
</feature>
<dbReference type="NCBIfam" id="TIGR00756">
    <property type="entry name" value="PPR"/>
    <property type="match status" value="1"/>
</dbReference>
<name>A0A9N9BTX8_9GLOM</name>
<sequence length="852" mass="100753">MSFYARLTHSSARKASCRVPTPQIIGCYLNSQPYLQSLINRSVFLRLSCISPPFSRFPRILCFSPNRFLSGLANDKDDPHERRKIYLNFRSALAKGDAVSATEHYTALADYNFVMKASDLRSFLLLNWRKNAIQLNERFYPSRPIRIAINELMSQDDTWEAFDLRLFVGLADYKNDPKLMYDLYKEMRKQHMMPTRATIFEKMFKCLERNDCLDEAFEVLKDMTARQFNPPHYSIEKALTRLLENVGQGGEAFHKAVWSYKHAKEINVIFSSTYYKKFIRTVAARYPLLAKRALDDMVNDKNEPSQGDYDEVLNNLVRRKCNPESVSVYREMREKKMMPSKSSFTHLLDVVGRFGNAEVLDLVYRDLMEIYYKNEVDDNGRLLLDGIKELILDMEKNEEDVMKHVYEHHNEVKKYPLSLVPVFQSLFVKGEDKKVYSKLVNLIENGFVIHSDLSHYIIAQFVWRDQLPFAESLLLSFPRFITPPRYTYSMVANALIQQNNHPKAERILHEMIRAGHSIDHLILCEMIKKYTRVRDTSPIKYLIKLLEDARTKQMDYTSASVLLEVYSTQGDVDKASEIWNILYTKYNDRSLNAALSMTLDTIRSHGNLKSFKELWSTVVREKKIVLSSANYHSYIKTLIRFNLVNEAVDALTVDMSYESITPSIGTVDRVLRALEHPSKRSVKVWEMVRERWPRIEREWQAAKQHNVDIVDVRMRKLPKNVAVFNEDKARKEYTNERHPTESEDNLRRHRNGSRDNDRDRYKDWDRHKDRHKDRDTDRDSGVENYNRSLNRRTERLSDRNDSEWEERTSRRDYGHARIKMERTDRRNDWDDDMRVNKDTKEAREYYRRMMAE</sequence>
<dbReference type="AlphaFoldDB" id="A0A9N9BTX8"/>
<feature type="region of interest" description="Disordered" evidence="1">
    <location>
        <begin position="728"/>
        <end position="809"/>
    </location>
</feature>
<evidence type="ECO:0000313" key="2">
    <source>
        <dbReference type="EMBL" id="CAG8579628.1"/>
    </source>
</evidence>
<dbReference type="Proteomes" id="UP000789572">
    <property type="component" value="Unassembled WGS sequence"/>
</dbReference>
<gene>
    <name evidence="2" type="ORF">POCULU_LOCUS6422</name>
</gene>
<dbReference type="InterPro" id="IPR050667">
    <property type="entry name" value="PPR-containing_protein"/>
</dbReference>
<dbReference type="InterPro" id="IPR002885">
    <property type="entry name" value="PPR_rpt"/>
</dbReference>
<dbReference type="Gene3D" id="1.25.40.10">
    <property type="entry name" value="Tetratricopeptide repeat domain"/>
    <property type="match status" value="3"/>
</dbReference>
<keyword evidence="3" id="KW-1185">Reference proteome</keyword>
<protein>
    <submittedName>
        <fullName evidence="2">2668_t:CDS:1</fullName>
    </submittedName>
</protein>
<dbReference type="PANTHER" id="PTHR47939:SF6">
    <property type="entry name" value="OS03G0168400 PROTEIN"/>
    <property type="match status" value="1"/>
</dbReference>
<accession>A0A9N9BTX8</accession>
<evidence type="ECO:0000256" key="1">
    <source>
        <dbReference type="SAM" id="MobiDB-lite"/>
    </source>
</evidence>
<comment type="caution">
    <text evidence="2">The sequence shown here is derived from an EMBL/GenBank/DDBJ whole genome shotgun (WGS) entry which is preliminary data.</text>
</comment>
<dbReference type="PANTHER" id="PTHR47939">
    <property type="entry name" value="MEMBRANE-ASSOCIATED SALT-INDUCIBLE PROTEIN-LIKE"/>
    <property type="match status" value="1"/>
</dbReference>
<dbReference type="InterPro" id="IPR011990">
    <property type="entry name" value="TPR-like_helical_dom_sf"/>
</dbReference>
<proteinExistence type="predicted"/>
<dbReference type="EMBL" id="CAJVPJ010001176">
    <property type="protein sequence ID" value="CAG8579628.1"/>
    <property type="molecule type" value="Genomic_DNA"/>
</dbReference>
<evidence type="ECO:0000313" key="3">
    <source>
        <dbReference type="Proteomes" id="UP000789572"/>
    </source>
</evidence>
<reference evidence="2" key="1">
    <citation type="submission" date="2021-06" db="EMBL/GenBank/DDBJ databases">
        <authorList>
            <person name="Kallberg Y."/>
            <person name="Tangrot J."/>
            <person name="Rosling A."/>
        </authorList>
    </citation>
    <scope>NUCLEOTIDE SEQUENCE</scope>
    <source>
        <strain evidence="2">IA702</strain>
    </source>
</reference>
<organism evidence="2 3">
    <name type="scientific">Paraglomus occultum</name>
    <dbReference type="NCBI Taxonomy" id="144539"/>
    <lineage>
        <taxon>Eukaryota</taxon>
        <taxon>Fungi</taxon>
        <taxon>Fungi incertae sedis</taxon>
        <taxon>Mucoromycota</taxon>
        <taxon>Glomeromycotina</taxon>
        <taxon>Glomeromycetes</taxon>
        <taxon>Paraglomerales</taxon>
        <taxon>Paraglomeraceae</taxon>
        <taxon>Paraglomus</taxon>
    </lineage>
</organism>
<dbReference type="Pfam" id="PF01535">
    <property type="entry name" value="PPR"/>
    <property type="match status" value="2"/>
</dbReference>